<dbReference type="EMBL" id="JBHSNB010000002">
    <property type="protein sequence ID" value="MFC5586135.1"/>
    <property type="molecule type" value="Genomic_DNA"/>
</dbReference>
<gene>
    <name evidence="2" type="ORF">ACFPOD_13540</name>
</gene>
<dbReference type="RefSeq" id="WP_223020654.1">
    <property type="nucleotide sequence ID" value="NZ_CP078143.1"/>
</dbReference>
<dbReference type="InterPro" id="IPR013766">
    <property type="entry name" value="Thioredoxin_domain"/>
</dbReference>
<evidence type="ECO:0000259" key="1">
    <source>
        <dbReference type="PROSITE" id="PS51352"/>
    </source>
</evidence>
<name>A0ABW0T9N9_9HYPH</name>
<feature type="domain" description="Thioredoxin" evidence="1">
    <location>
        <begin position="7"/>
        <end position="166"/>
    </location>
</feature>
<protein>
    <submittedName>
        <fullName evidence="2">Peroxiredoxin-like family protein</fullName>
    </submittedName>
</protein>
<proteinExistence type="predicted"/>
<dbReference type="Proteomes" id="UP001596107">
    <property type="component" value="Unassembled WGS sequence"/>
</dbReference>
<dbReference type="Gene3D" id="3.40.30.10">
    <property type="entry name" value="Glutaredoxin"/>
    <property type="match status" value="1"/>
</dbReference>
<reference evidence="3" key="1">
    <citation type="journal article" date="2019" name="Int. J. Syst. Evol. Microbiol.">
        <title>The Global Catalogue of Microorganisms (GCM) 10K type strain sequencing project: providing services to taxonomists for standard genome sequencing and annotation.</title>
        <authorList>
            <consortium name="The Broad Institute Genomics Platform"/>
            <consortium name="The Broad Institute Genome Sequencing Center for Infectious Disease"/>
            <person name="Wu L."/>
            <person name="Ma J."/>
        </authorList>
    </citation>
    <scope>NUCLEOTIDE SEQUENCE [LARGE SCALE GENOMIC DNA]</scope>
    <source>
        <strain evidence="3">JCM 3366</strain>
    </source>
</reference>
<dbReference type="PROSITE" id="PS51352">
    <property type="entry name" value="THIOREDOXIN_2"/>
    <property type="match status" value="1"/>
</dbReference>
<dbReference type="Pfam" id="PF00578">
    <property type="entry name" value="AhpC-TSA"/>
    <property type="match status" value="1"/>
</dbReference>
<accession>A0ABW0T9N9</accession>
<dbReference type="SUPFAM" id="SSF52833">
    <property type="entry name" value="Thioredoxin-like"/>
    <property type="match status" value="1"/>
</dbReference>
<comment type="caution">
    <text evidence="2">The sequence shown here is derived from an EMBL/GenBank/DDBJ whole genome shotgun (WGS) entry which is preliminary data.</text>
</comment>
<sequence>MSTTTKLAAGGTFPDITLPKLRGGTLRLTQPENGHDWRMVVVYRGKHCPICTRYLRELNTHLPALNAIGIDLVAISGDPEEKALDQMDLAHPDYDIGYGLTLDQMRALGLYISHPRSPQETDRPFAEPAVFVINADGNLQVTEIANGPFVRPDLELLVGGLKFIRNPDNDYPVRGTHV</sequence>
<dbReference type="InterPro" id="IPR000866">
    <property type="entry name" value="AhpC/TSA"/>
</dbReference>
<organism evidence="2 3">
    <name type="scientific">Nitratireductor kimnyeongensis</name>
    <dbReference type="NCBI Taxonomy" id="430679"/>
    <lineage>
        <taxon>Bacteria</taxon>
        <taxon>Pseudomonadati</taxon>
        <taxon>Pseudomonadota</taxon>
        <taxon>Alphaproteobacteria</taxon>
        <taxon>Hyphomicrobiales</taxon>
        <taxon>Phyllobacteriaceae</taxon>
        <taxon>Nitratireductor</taxon>
    </lineage>
</organism>
<keyword evidence="3" id="KW-1185">Reference proteome</keyword>
<evidence type="ECO:0000313" key="2">
    <source>
        <dbReference type="EMBL" id="MFC5586135.1"/>
    </source>
</evidence>
<dbReference type="InterPro" id="IPR036249">
    <property type="entry name" value="Thioredoxin-like_sf"/>
</dbReference>
<evidence type="ECO:0000313" key="3">
    <source>
        <dbReference type="Proteomes" id="UP001596107"/>
    </source>
</evidence>
<dbReference type="CDD" id="cd02970">
    <property type="entry name" value="PRX_like2"/>
    <property type="match status" value="1"/>
</dbReference>